<protein>
    <submittedName>
        <fullName evidence="2">Uncharacterized protein</fullName>
    </submittedName>
</protein>
<organism evidence="2 3">
    <name type="scientific">Microbacterium deminutum</name>
    <dbReference type="NCBI Taxonomy" id="344164"/>
    <lineage>
        <taxon>Bacteria</taxon>
        <taxon>Bacillati</taxon>
        <taxon>Actinomycetota</taxon>
        <taxon>Actinomycetes</taxon>
        <taxon>Micrococcales</taxon>
        <taxon>Microbacteriaceae</taxon>
        <taxon>Microbacterium</taxon>
    </lineage>
</organism>
<comment type="caution">
    <text evidence="2">The sequence shown here is derived from an EMBL/GenBank/DDBJ whole genome shotgun (WGS) entry which is preliminary data.</text>
</comment>
<evidence type="ECO:0000256" key="1">
    <source>
        <dbReference type="SAM" id="MobiDB-lite"/>
    </source>
</evidence>
<evidence type="ECO:0000313" key="3">
    <source>
        <dbReference type="Proteomes" id="UP001499933"/>
    </source>
</evidence>
<keyword evidence="3" id="KW-1185">Reference proteome</keyword>
<sequence length="107" mass="11134">MGVARALVTGSGCAPEWICLVSKRQFSGADMACSCVGIGAGSSRPRPFRQYGCGIPVDNVREMLRNLPVAADGGAEHPASERSARRVAPQSAGVGGGSVVPWRHDVR</sequence>
<proteinExistence type="predicted"/>
<accession>A0ABN2Q7Y0</accession>
<gene>
    <name evidence="2" type="ORF">GCM10009776_05930</name>
</gene>
<dbReference type="Proteomes" id="UP001499933">
    <property type="component" value="Unassembled WGS sequence"/>
</dbReference>
<name>A0ABN2Q7Y0_9MICO</name>
<reference evidence="2 3" key="1">
    <citation type="journal article" date="2019" name="Int. J. Syst. Evol. Microbiol.">
        <title>The Global Catalogue of Microorganisms (GCM) 10K type strain sequencing project: providing services to taxonomists for standard genome sequencing and annotation.</title>
        <authorList>
            <consortium name="The Broad Institute Genomics Platform"/>
            <consortium name="The Broad Institute Genome Sequencing Center for Infectious Disease"/>
            <person name="Wu L."/>
            <person name="Ma J."/>
        </authorList>
    </citation>
    <scope>NUCLEOTIDE SEQUENCE [LARGE SCALE GENOMIC DNA]</scope>
    <source>
        <strain evidence="2 3">JCM 14901</strain>
    </source>
</reference>
<feature type="compositionally biased region" description="Basic and acidic residues" evidence="1">
    <location>
        <begin position="74"/>
        <end position="84"/>
    </location>
</feature>
<dbReference type="EMBL" id="BAAAOG010000001">
    <property type="protein sequence ID" value="GAA1946670.1"/>
    <property type="molecule type" value="Genomic_DNA"/>
</dbReference>
<feature type="region of interest" description="Disordered" evidence="1">
    <location>
        <begin position="71"/>
        <end position="107"/>
    </location>
</feature>
<evidence type="ECO:0000313" key="2">
    <source>
        <dbReference type="EMBL" id="GAA1946670.1"/>
    </source>
</evidence>